<keyword evidence="6" id="KW-1185">Reference proteome</keyword>
<dbReference type="SMART" id="SM00386">
    <property type="entry name" value="HAT"/>
    <property type="match status" value="2"/>
</dbReference>
<reference evidence="6" key="1">
    <citation type="journal article" date="2019" name="Gigascience">
        <title>De novo genome assembly of the endangered Acer yangbiense, a plant species with extremely small populations endemic to Yunnan Province, China.</title>
        <authorList>
            <person name="Yang J."/>
            <person name="Wariss H.M."/>
            <person name="Tao L."/>
            <person name="Zhang R."/>
            <person name="Yun Q."/>
            <person name="Hollingsworth P."/>
            <person name="Dao Z."/>
            <person name="Luo G."/>
            <person name="Guo H."/>
            <person name="Ma Y."/>
            <person name="Sun W."/>
        </authorList>
    </citation>
    <scope>NUCLEOTIDE SEQUENCE [LARGE SCALE GENOMIC DNA]</scope>
    <source>
        <strain evidence="6">cv. br00</strain>
    </source>
</reference>
<dbReference type="InterPro" id="IPR011990">
    <property type="entry name" value="TPR-like_helical_dom_sf"/>
</dbReference>
<gene>
    <name evidence="5" type="ORF">DKX38_022018</name>
</gene>
<evidence type="ECO:0008006" key="7">
    <source>
        <dbReference type="Google" id="ProtNLM"/>
    </source>
</evidence>
<evidence type="ECO:0000313" key="5">
    <source>
        <dbReference type="EMBL" id="KAB5524269.1"/>
    </source>
</evidence>
<dbReference type="InterPro" id="IPR013633">
    <property type="entry name" value="NRDE-2"/>
</dbReference>
<dbReference type="GO" id="GO:0006396">
    <property type="term" value="P:RNA processing"/>
    <property type="evidence" value="ECO:0007669"/>
    <property type="project" value="InterPro"/>
</dbReference>
<sequence length="1263" mass="144923">MEREEKEAAKTSSSPSLFPLFEAAKTASSPSFFPLFEAASSSITQQHTNAPTNDTVPPPAWLYNTSFTTDLSIVNDAVSSLLPPHHSDSDLEEQEEDKEDRVSNQGKDRSYQLLQEPEEELKREAKYSRSDSDHADSGRERKKTKKRRHSKNKKRDRSRDEDARDFGSRKSNVRVWAGSDTKTTKDYYFDTHGDRDNLVYGTPYRMDVPRYKPYNSKKLDFQGLYLLNKRGRGFDRDGDIDALDTQLKSGGRYWSSKYAAVERHKNLKRLRVLARKKPRVVVSDEFIPLSDMDMSHDGGDHPGSDLKDCLVVEESWDDEVLRKTREFNKLTREHPHDEKIWLDFAEFQDKVSSMQPQKGARLQMLEKKISVLEKATELNPDNEELLLCLMKAYQSRDSSDMLIGRWEKVLMHHSGNHKLWKEYLHVVQGEFSRFKVSDMRKMYAHAIQAVSSACSRQFRQVYQNEKPSSLDPTIVQQEIGLVDIFLSLCRLEWQAGYQELATALFQAEIEFTVFCPSLLLTEHSKLRLFEHFWNSDGPRVGEEGAVGWSTWLEKEEENRQRILKEEASHDEDRGGWTGWSELLSKHEETAKNQENVVHNEVTADEFLEESENEDIKQEDDAEALLKQLGIDVDAEPSSEVKDSSTWARWSKEESLRDCNQWMPVHGKFGALSLSLTPPSQFVFVDLFNLCSSRISPSSGTPDGEADEHLLRAVLFEDVSEYLFSLNSQEARLSLVSQFIEFFGGDLSQWICTNSSSWKDKLLSIEVLPDPISKNLRSIHNILDISEGSSSSNIFELLLGNTSNSSKRTDAMKFLRNAVLLCLTAFPRNHILEEAALVAEEFSVTKLDSPTPCRVLAKSLLKNDRQDVLLCGVYARREAVFGNIGHARRVFDLALTSVEGLPPVITLIFLNICCWSWIHTYLYTELMHISGECPASCMQLLLNWYSKDLRSNAPLLYFWYAETELANSSGNNQESPSRALHILSCLGNGVAYKPFESKPSSLQLLRAHQGFKDRLNIVRSAWVRGVVDDQSLALTCSAALFEELTTGWAAGITVLDEAFTMVLPDRRCHSYQLEFLFNYSVRMLLRYHKQSSLSKVWDCILKGLQIYPSSPELFKALLEISHLYTTPNKVRWMFDDYFHKKPSVILWLFTLSFEMSRGSSQHRIHGLFERALENERLSSSVILWRLYIAYEIDIARNPSAAKRAFFRAIHACPWSKKLWLDGFLKLNSILTVKELSDLQDVMRDKELNLRTDIYEILLQDEFVS</sequence>
<evidence type="ECO:0000313" key="6">
    <source>
        <dbReference type="Proteomes" id="UP000326939"/>
    </source>
</evidence>
<name>A0A5N5JYM8_9ROSI</name>
<dbReference type="GO" id="GO:0031048">
    <property type="term" value="P:regulatory ncRNA-mediated heterochromatin formation"/>
    <property type="evidence" value="ECO:0007669"/>
    <property type="project" value="TreeGrafter"/>
</dbReference>
<dbReference type="PANTHER" id="PTHR13471:SF0">
    <property type="entry name" value="NUCLEAR EXOSOME REGULATOR NRDE2"/>
    <property type="match status" value="1"/>
</dbReference>
<keyword evidence="3" id="KW-0539">Nucleus</keyword>
<feature type="compositionally biased region" description="Basic and acidic residues" evidence="4">
    <location>
        <begin position="120"/>
        <end position="139"/>
    </location>
</feature>
<dbReference type="EMBL" id="VDCV01000015">
    <property type="protein sequence ID" value="KAB5524269.1"/>
    <property type="molecule type" value="Genomic_DNA"/>
</dbReference>
<dbReference type="Gene3D" id="1.25.40.10">
    <property type="entry name" value="Tetratricopeptide repeat domain"/>
    <property type="match status" value="2"/>
</dbReference>
<dbReference type="Pfam" id="PF08424">
    <property type="entry name" value="NRDE-2"/>
    <property type="match status" value="1"/>
</dbReference>
<protein>
    <recommendedName>
        <fullName evidence="7">Suppressor of forked domain-containing protein</fullName>
    </recommendedName>
</protein>
<organism evidence="5 6">
    <name type="scientific">Salix brachista</name>
    <dbReference type="NCBI Taxonomy" id="2182728"/>
    <lineage>
        <taxon>Eukaryota</taxon>
        <taxon>Viridiplantae</taxon>
        <taxon>Streptophyta</taxon>
        <taxon>Embryophyta</taxon>
        <taxon>Tracheophyta</taxon>
        <taxon>Spermatophyta</taxon>
        <taxon>Magnoliopsida</taxon>
        <taxon>eudicotyledons</taxon>
        <taxon>Gunneridae</taxon>
        <taxon>Pentapetalae</taxon>
        <taxon>rosids</taxon>
        <taxon>fabids</taxon>
        <taxon>Malpighiales</taxon>
        <taxon>Salicaceae</taxon>
        <taxon>Saliceae</taxon>
        <taxon>Salix</taxon>
    </lineage>
</organism>
<comment type="caution">
    <text evidence="5">The sequence shown here is derived from an EMBL/GenBank/DDBJ whole genome shotgun (WGS) entry which is preliminary data.</text>
</comment>
<comment type="subcellular location">
    <subcellularLocation>
        <location evidence="1">Nucleus</location>
    </subcellularLocation>
</comment>
<feature type="compositionally biased region" description="Basic and acidic residues" evidence="4">
    <location>
        <begin position="99"/>
        <end position="110"/>
    </location>
</feature>
<proteinExistence type="inferred from homology"/>
<dbReference type="PANTHER" id="PTHR13471">
    <property type="entry name" value="TETRATRICOPEPTIDE-LIKE HELICAL"/>
    <property type="match status" value="1"/>
</dbReference>
<evidence type="ECO:0000256" key="3">
    <source>
        <dbReference type="ARBA" id="ARBA00023242"/>
    </source>
</evidence>
<dbReference type="AlphaFoldDB" id="A0A5N5JYM8"/>
<evidence type="ECO:0000256" key="2">
    <source>
        <dbReference type="ARBA" id="ARBA00009265"/>
    </source>
</evidence>
<evidence type="ECO:0000256" key="1">
    <source>
        <dbReference type="ARBA" id="ARBA00004123"/>
    </source>
</evidence>
<feature type="compositionally biased region" description="Basic residues" evidence="4">
    <location>
        <begin position="140"/>
        <end position="156"/>
    </location>
</feature>
<feature type="region of interest" description="Disordered" evidence="4">
    <location>
        <begin position="80"/>
        <end position="169"/>
    </location>
</feature>
<dbReference type="SUPFAM" id="SSF48452">
    <property type="entry name" value="TPR-like"/>
    <property type="match status" value="1"/>
</dbReference>
<feature type="compositionally biased region" description="Basic and acidic residues" evidence="4">
    <location>
        <begin position="157"/>
        <end position="168"/>
    </location>
</feature>
<accession>A0A5N5JYM8</accession>
<evidence type="ECO:0000256" key="4">
    <source>
        <dbReference type="SAM" id="MobiDB-lite"/>
    </source>
</evidence>
<dbReference type="GO" id="GO:0071013">
    <property type="term" value="C:catalytic step 2 spliceosome"/>
    <property type="evidence" value="ECO:0007669"/>
    <property type="project" value="TreeGrafter"/>
</dbReference>
<dbReference type="GO" id="GO:1902369">
    <property type="term" value="P:negative regulation of RNA catabolic process"/>
    <property type="evidence" value="ECO:0007669"/>
    <property type="project" value="TreeGrafter"/>
</dbReference>
<dbReference type="Proteomes" id="UP000326939">
    <property type="component" value="Chromosome 15"/>
</dbReference>
<comment type="similarity">
    <text evidence="2">Belongs to the NRDE2 family.</text>
</comment>
<dbReference type="InterPro" id="IPR003107">
    <property type="entry name" value="HAT"/>
</dbReference>